<evidence type="ECO:0000313" key="2">
    <source>
        <dbReference type="EMBL" id="TCZ74424.1"/>
    </source>
</evidence>
<reference evidence="2 3" key="1">
    <citation type="submission" date="2019-03" db="EMBL/GenBank/DDBJ databases">
        <authorList>
            <person name="Kim M.K.M."/>
        </authorList>
    </citation>
    <scope>NUCLEOTIDE SEQUENCE [LARGE SCALE GENOMIC DNA]</scope>
    <source>
        <strain evidence="2 3">17J68-15</strain>
    </source>
</reference>
<accession>A0A4R4E4A8</accession>
<dbReference type="Proteomes" id="UP000295164">
    <property type="component" value="Unassembled WGS sequence"/>
</dbReference>
<comment type="caution">
    <text evidence="2">The sequence shown here is derived from an EMBL/GenBank/DDBJ whole genome shotgun (WGS) entry which is preliminary data.</text>
</comment>
<feature type="chain" id="PRO_5020378471" evidence="1">
    <location>
        <begin position="28"/>
        <end position="282"/>
    </location>
</feature>
<name>A0A4R4E4A8_9BACT</name>
<keyword evidence="3" id="KW-1185">Reference proteome</keyword>
<dbReference type="Gene3D" id="2.60.120.200">
    <property type="match status" value="1"/>
</dbReference>
<dbReference type="RefSeq" id="WP_131850470.1">
    <property type="nucleotide sequence ID" value="NZ_SKFH01000002.1"/>
</dbReference>
<proteinExistence type="predicted"/>
<gene>
    <name evidence="2" type="ORF">E0486_02015</name>
</gene>
<dbReference type="InterPro" id="IPR013320">
    <property type="entry name" value="ConA-like_dom_sf"/>
</dbReference>
<dbReference type="PANTHER" id="PTHR42535">
    <property type="entry name" value="OOKINETE PROTEIN, PUTATIVE-RELATED"/>
    <property type="match status" value="1"/>
</dbReference>
<dbReference type="GO" id="GO:0005975">
    <property type="term" value="P:carbohydrate metabolic process"/>
    <property type="evidence" value="ECO:0007669"/>
    <property type="project" value="UniProtKB-ARBA"/>
</dbReference>
<dbReference type="PANTHER" id="PTHR42535:SF2">
    <property type="entry name" value="CHROMOSOME UNDETERMINED SCAFFOLD_146, WHOLE GENOME SHOTGUN SEQUENCE"/>
    <property type="match status" value="1"/>
</dbReference>
<keyword evidence="1" id="KW-0732">Signal</keyword>
<evidence type="ECO:0000256" key="1">
    <source>
        <dbReference type="SAM" id="SignalP"/>
    </source>
</evidence>
<dbReference type="AlphaFoldDB" id="A0A4R4E4A8"/>
<evidence type="ECO:0000313" key="3">
    <source>
        <dbReference type="Proteomes" id="UP000295164"/>
    </source>
</evidence>
<organism evidence="2 3">
    <name type="scientific">Flaviaesturariibacter aridisoli</name>
    <dbReference type="NCBI Taxonomy" id="2545761"/>
    <lineage>
        <taxon>Bacteria</taxon>
        <taxon>Pseudomonadati</taxon>
        <taxon>Bacteroidota</taxon>
        <taxon>Chitinophagia</taxon>
        <taxon>Chitinophagales</taxon>
        <taxon>Chitinophagaceae</taxon>
        <taxon>Flaviaestuariibacter</taxon>
    </lineage>
</organism>
<feature type="signal peptide" evidence="1">
    <location>
        <begin position="1"/>
        <end position="27"/>
    </location>
</feature>
<dbReference type="OrthoDB" id="9814380at2"/>
<sequence>MHPTRSLFCKPAVLMASLLALTGISSAFSLTGNLPAPSRPVPAPKPRTAASLQPDGLWASFSFDRDGRDETGQGHDLRLAEGAALITTAHCNGQSLALDGKTAFAVIDSGRVFPPGSFAISFSIQAHNTLQGRIFNRANYGTAKGASLTLGFEPVFGKRLCFGVSSERNVCDAYSDLYNTNALLSKKEIPADEWHDVVVQAGQNVQSVYIDGVLSTQQHIGTADFSVCPDAPFYFGKWWDLDRRSFDGLLDNIRIYTRLLSAEEIESLARTNRGAAAIVAVR</sequence>
<dbReference type="EMBL" id="SKFH01000002">
    <property type="protein sequence ID" value="TCZ74424.1"/>
    <property type="molecule type" value="Genomic_DNA"/>
</dbReference>
<dbReference type="GO" id="GO:0004553">
    <property type="term" value="F:hydrolase activity, hydrolyzing O-glycosyl compounds"/>
    <property type="evidence" value="ECO:0007669"/>
    <property type="project" value="UniProtKB-ARBA"/>
</dbReference>
<protein>
    <submittedName>
        <fullName evidence="2">LamG domain-containing protein</fullName>
    </submittedName>
</protein>
<dbReference type="Pfam" id="PF13385">
    <property type="entry name" value="Laminin_G_3"/>
    <property type="match status" value="1"/>
</dbReference>
<dbReference type="SUPFAM" id="SSF49899">
    <property type="entry name" value="Concanavalin A-like lectins/glucanases"/>
    <property type="match status" value="1"/>
</dbReference>